<evidence type="ECO:0000256" key="2">
    <source>
        <dbReference type="ARBA" id="ARBA00023125"/>
    </source>
</evidence>
<dbReference type="AlphaFoldDB" id="A0AAE4HZN3"/>
<evidence type="ECO:0000259" key="5">
    <source>
        <dbReference type="PROSITE" id="PS50943"/>
    </source>
</evidence>
<dbReference type="PANTHER" id="PTHR30146:SF109">
    <property type="entry name" value="HTH-TYPE TRANSCRIPTIONAL REGULATOR GALS"/>
    <property type="match status" value="1"/>
</dbReference>
<protein>
    <submittedName>
        <fullName evidence="6">LacI family DNA-binding transcriptional regulator</fullName>
    </submittedName>
</protein>
<dbReference type="SMART" id="SM00354">
    <property type="entry name" value="HTH_LACI"/>
    <property type="match status" value="1"/>
</dbReference>
<dbReference type="CDD" id="cd01392">
    <property type="entry name" value="HTH_LacI"/>
    <property type="match status" value="1"/>
</dbReference>
<dbReference type="InterPro" id="IPR028082">
    <property type="entry name" value="Peripla_BP_I"/>
</dbReference>
<keyword evidence="3" id="KW-0804">Transcription</keyword>
<feature type="domain" description="HTH cro/C1-type" evidence="5">
    <location>
        <begin position="4"/>
        <end position="47"/>
    </location>
</feature>
<dbReference type="SUPFAM" id="SSF53822">
    <property type="entry name" value="Periplasmic binding protein-like I"/>
    <property type="match status" value="1"/>
</dbReference>
<dbReference type="PROSITE" id="PS50932">
    <property type="entry name" value="HTH_LACI_2"/>
    <property type="match status" value="1"/>
</dbReference>
<comment type="caution">
    <text evidence="6">The sequence shown here is derived from an EMBL/GenBank/DDBJ whole genome shotgun (WGS) entry which is preliminary data.</text>
</comment>
<sequence>MRPTIYDIANKSGVSKSTVSRVLNNQENISPEAKQKVLAAIKELNYMPSKLARGLTGNGFDAILALSHRSVSSTSGNPFFSEVIQAISSISENYDFDLILQTSKNYDDELKKIKNKIDEKLIRGIIILSSSLDDHYLDELDTLKIPIVIIGKLEKEYNYIYSVDTDNYADSYQMTQKLIELGHKEIACLHAPLDIHVSTDRLNGYRQALFDNFLDIKSEWIIDGGYSLEESIKAAHTLLDGEKLPSAIFATDALKAFSLFQVIEKDGYQIPDNFSLIAFNDTSYAGFFSPPLSGINIPTNALGIKATELLFQLINGETALPKRNIIPTQLVLTESILRKK</sequence>
<evidence type="ECO:0000313" key="6">
    <source>
        <dbReference type="EMBL" id="MDT2735667.1"/>
    </source>
</evidence>
<keyword evidence="2 6" id="KW-0238">DNA-binding</keyword>
<dbReference type="Gene3D" id="1.10.260.40">
    <property type="entry name" value="lambda repressor-like DNA-binding domains"/>
    <property type="match status" value="1"/>
</dbReference>
<dbReference type="GO" id="GO:0000976">
    <property type="term" value="F:transcription cis-regulatory region binding"/>
    <property type="evidence" value="ECO:0007669"/>
    <property type="project" value="TreeGrafter"/>
</dbReference>
<accession>A0AAE4HZN3</accession>
<organism evidence="6 7">
    <name type="scientific">Enterococcus pseudoavium</name>
    <dbReference type="NCBI Taxonomy" id="44007"/>
    <lineage>
        <taxon>Bacteria</taxon>
        <taxon>Bacillati</taxon>
        <taxon>Bacillota</taxon>
        <taxon>Bacilli</taxon>
        <taxon>Lactobacillales</taxon>
        <taxon>Enterococcaceae</taxon>
        <taxon>Enterococcus</taxon>
    </lineage>
</organism>
<evidence type="ECO:0000313" key="7">
    <source>
        <dbReference type="Proteomes" id="UP001180842"/>
    </source>
</evidence>
<dbReference type="SUPFAM" id="SSF47413">
    <property type="entry name" value="lambda repressor-like DNA-binding domains"/>
    <property type="match status" value="1"/>
</dbReference>
<dbReference type="InterPro" id="IPR010982">
    <property type="entry name" value="Lambda_DNA-bd_dom_sf"/>
</dbReference>
<dbReference type="Proteomes" id="UP001180842">
    <property type="component" value="Unassembled WGS sequence"/>
</dbReference>
<dbReference type="PROSITE" id="PS50943">
    <property type="entry name" value="HTH_CROC1"/>
    <property type="match status" value="1"/>
</dbReference>
<dbReference type="InterPro" id="IPR001761">
    <property type="entry name" value="Peripla_BP/Lac1_sug-bd_dom"/>
</dbReference>
<dbReference type="InterPro" id="IPR001387">
    <property type="entry name" value="Cro/C1-type_HTH"/>
</dbReference>
<evidence type="ECO:0000256" key="3">
    <source>
        <dbReference type="ARBA" id="ARBA00023163"/>
    </source>
</evidence>
<dbReference type="GO" id="GO:0003700">
    <property type="term" value="F:DNA-binding transcription factor activity"/>
    <property type="evidence" value="ECO:0007669"/>
    <property type="project" value="TreeGrafter"/>
</dbReference>
<dbReference type="EMBL" id="JARQAI010000001">
    <property type="protein sequence ID" value="MDT2735667.1"/>
    <property type="molecule type" value="Genomic_DNA"/>
</dbReference>
<gene>
    <name evidence="6" type="ORF">P7H00_00785</name>
</gene>
<evidence type="ECO:0000256" key="1">
    <source>
        <dbReference type="ARBA" id="ARBA00023015"/>
    </source>
</evidence>
<dbReference type="Gene3D" id="3.40.50.2300">
    <property type="match status" value="2"/>
</dbReference>
<proteinExistence type="predicted"/>
<name>A0AAE4HZN3_9ENTE</name>
<dbReference type="Pfam" id="PF00532">
    <property type="entry name" value="Peripla_BP_1"/>
    <property type="match status" value="1"/>
</dbReference>
<dbReference type="PANTHER" id="PTHR30146">
    <property type="entry name" value="LACI-RELATED TRANSCRIPTIONAL REPRESSOR"/>
    <property type="match status" value="1"/>
</dbReference>
<feature type="domain" description="HTH lacI-type" evidence="4">
    <location>
        <begin position="3"/>
        <end position="57"/>
    </location>
</feature>
<dbReference type="Pfam" id="PF00356">
    <property type="entry name" value="LacI"/>
    <property type="match status" value="1"/>
</dbReference>
<dbReference type="PROSITE" id="PS00356">
    <property type="entry name" value="HTH_LACI_1"/>
    <property type="match status" value="1"/>
</dbReference>
<dbReference type="CDD" id="cd06267">
    <property type="entry name" value="PBP1_LacI_sugar_binding-like"/>
    <property type="match status" value="1"/>
</dbReference>
<reference evidence="6" key="1">
    <citation type="submission" date="2023-03" db="EMBL/GenBank/DDBJ databases">
        <authorList>
            <person name="Shen W."/>
            <person name="Cai J."/>
        </authorList>
    </citation>
    <scope>NUCLEOTIDE SEQUENCE</scope>
    <source>
        <strain evidence="6">P69-2</strain>
    </source>
</reference>
<evidence type="ECO:0000259" key="4">
    <source>
        <dbReference type="PROSITE" id="PS50932"/>
    </source>
</evidence>
<dbReference type="PRINTS" id="PR00036">
    <property type="entry name" value="HTHLACI"/>
</dbReference>
<dbReference type="RefSeq" id="WP_311796362.1">
    <property type="nucleotide sequence ID" value="NZ_JARQAI010000001.1"/>
</dbReference>
<keyword evidence="1" id="KW-0805">Transcription regulation</keyword>
<dbReference type="InterPro" id="IPR000843">
    <property type="entry name" value="HTH_LacI"/>
</dbReference>